<dbReference type="SUPFAM" id="SSF52540">
    <property type="entry name" value="P-loop containing nucleoside triphosphate hydrolases"/>
    <property type="match status" value="1"/>
</dbReference>
<gene>
    <name evidence="3" type="ORF">SDC9_60323</name>
</gene>
<dbReference type="CDD" id="cd01125">
    <property type="entry name" value="RepA_RSF1010_like"/>
    <property type="match status" value="1"/>
</dbReference>
<feature type="domain" description="AAA+ ATPase" evidence="2">
    <location>
        <begin position="86"/>
        <end position="262"/>
    </location>
</feature>
<dbReference type="Gene3D" id="3.40.50.300">
    <property type="entry name" value="P-loop containing nucleotide triphosphate hydrolases"/>
    <property type="match status" value="1"/>
</dbReference>
<dbReference type="EMBL" id="VSSQ01002202">
    <property type="protein sequence ID" value="MPM13963.1"/>
    <property type="molecule type" value="Genomic_DNA"/>
</dbReference>
<proteinExistence type="predicted"/>
<reference evidence="3" key="1">
    <citation type="submission" date="2019-08" db="EMBL/GenBank/DDBJ databases">
        <authorList>
            <person name="Kucharzyk K."/>
            <person name="Murdoch R.W."/>
            <person name="Higgins S."/>
            <person name="Loffler F."/>
        </authorList>
    </citation>
    <scope>NUCLEOTIDE SEQUENCE</scope>
</reference>
<sequence length="387" mass="44052">MAIEREKSAVPVPPAPTDGEQPLSKSSEQSIAEEISKNNPPEKNFEEMLRMMQRMNDPAYLHTVSMNELYENVYHSRPYIIDGLLCMGTYLFVGAPKVGKSFLMAQLAYHVSTGQPFWSYQVHKGTVLYLALEDDYSRLQERLFRMFGVEGTDNLYFAICAKQLNSGLEDQLQKFVRAHQDTRLIIIDTLQRIREASGEKMSYASDYEVVGKLKQFGDHNSLCMLLVHHTRKQQADDKFDMISGTNGLLGAADGAFLLQKEKRTDDTATLDISGRDQQDQRLYLKRDLEHLSWKLERAETELWKAPPDPILDFISRLVTAVKPEWYGSPTELVATLGLDIKPNVLTLRLNVNAGRLMQEHGIRYESSRAHSGRFIRLTLVSSEACRS</sequence>
<evidence type="ECO:0000313" key="3">
    <source>
        <dbReference type="EMBL" id="MPM13963.1"/>
    </source>
</evidence>
<protein>
    <recommendedName>
        <fullName evidence="2">AAA+ ATPase domain-containing protein</fullName>
    </recommendedName>
</protein>
<dbReference type="InterPro" id="IPR003593">
    <property type="entry name" value="AAA+_ATPase"/>
</dbReference>
<organism evidence="3">
    <name type="scientific">bioreactor metagenome</name>
    <dbReference type="NCBI Taxonomy" id="1076179"/>
    <lineage>
        <taxon>unclassified sequences</taxon>
        <taxon>metagenomes</taxon>
        <taxon>ecological metagenomes</taxon>
    </lineage>
</organism>
<evidence type="ECO:0000259" key="2">
    <source>
        <dbReference type="SMART" id="SM00382"/>
    </source>
</evidence>
<dbReference type="InterPro" id="IPR027417">
    <property type="entry name" value="P-loop_NTPase"/>
</dbReference>
<accession>A0A644XID1</accession>
<feature type="region of interest" description="Disordered" evidence="1">
    <location>
        <begin position="1"/>
        <end position="42"/>
    </location>
</feature>
<dbReference type="InterPro" id="IPR038724">
    <property type="entry name" value="RepA"/>
</dbReference>
<dbReference type="SMART" id="SM00382">
    <property type="entry name" value="AAA"/>
    <property type="match status" value="1"/>
</dbReference>
<name>A0A644XID1_9ZZZZ</name>
<dbReference type="Pfam" id="PF13481">
    <property type="entry name" value="AAA_25"/>
    <property type="match status" value="1"/>
</dbReference>
<evidence type="ECO:0000256" key="1">
    <source>
        <dbReference type="SAM" id="MobiDB-lite"/>
    </source>
</evidence>
<dbReference type="AlphaFoldDB" id="A0A644XID1"/>
<comment type="caution">
    <text evidence="3">The sequence shown here is derived from an EMBL/GenBank/DDBJ whole genome shotgun (WGS) entry which is preliminary data.</text>
</comment>